<dbReference type="AlphaFoldDB" id="A0A811VD22"/>
<gene>
    <name evidence="1" type="ORF">CCAP1982_LOCUS22221</name>
</gene>
<name>A0A811VD22_CERCA</name>
<protein>
    <submittedName>
        <fullName evidence="1">(Mediterranean fruit fly) hypothetical protein</fullName>
    </submittedName>
</protein>
<evidence type="ECO:0000313" key="1">
    <source>
        <dbReference type="EMBL" id="CAD7014218.1"/>
    </source>
</evidence>
<sequence>MHVTKAPYQPPPRPVPYLTLDTLHANDPNMCATVAPATLVVNRSTHISTWICVLISARITKAISFSCCTPSGTWKEQSTLTSGSRQTHSHNCIAKWSVHGEL</sequence>
<feature type="non-terminal residue" evidence="1">
    <location>
        <position position="102"/>
    </location>
</feature>
<proteinExistence type="predicted"/>
<dbReference type="EMBL" id="CAJHJT010000056">
    <property type="protein sequence ID" value="CAD7014218.1"/>
    <property type="molecule type" value="Genomic_DNA"/>
</dbReference>
<evidence type="ECO:0000313" key="2">
    <source>
        <dbReference type="Proteomes" id="UP000606786"/>
    </source>
</evidence>
<comment type="caution">
    <text evidence="1">The sequence shown here is derived from an EMBL/GenBank/DDBJ whole genome shotgun (WGS) entry which is preliminary data.</text>
</comment>
<accession>A0A811VD22</accession>
<dbReference type="Proteomes" id="UP000606786">
    <property type="component" value="Unassembled WGS sequence"/>
</dbReference>
<organism evidence="1 2">
    <name type="scientific">Ceratitis capitata</name>
    <name type="common">Mediterranean fruit fly</name>
    <name type="synonym">Tephritis capitata</name>
    <dbReference type="NCBI Taxonomy" id="7213"/>
    <lineage>
        <taxon>Eukaryota</taxon>
        <taxon>Metazoa</taxon>
        <taxon>Ecdysozoa</taxon>
        <taxon>Arthropoda</taxon>
        <taxon>Hexapoda</taxon>
        <taxon>Insecta</taxon>
        <taxon>Pterygota</taxon>
        <taxon>Neoptera</taxon>
        <taxon>Endopterygota</taxon>
        <taxon>Diptera</taxon>
        <taxon>Brachycera</taxon>
        <taxon>Muscomorpha</taxon>
        <taxon>Tephritoidea</taxon>
        <taxon>Tephritidae</taxon>
        <taxon>Ceratitis</taxon>
        <taxon>Ceratitis</taxon>
    </lineage>
</organism>
<reference evidence="1" key="1">
    <citation type="submission" date="2020-11" db="EMBL/GenBank/DDBJ databases">
        <authorList>
            <person name="Whitehead M."/>
        </authorList>
    </citation>
    <scope>NUCLEOTIDE SEQUENCE</scope>
    <source>
        <strain evidence="1">EGII</strain>
    </source>
</reference>
<keyword evidence="2" id="KW-1185">Reference proteome</keyword>